<evidence type="ECO:0008006" key="5">
    <source>
        <dbReference type="Google" id="ProtNLM"/>
    </source>
</evidence>
<keyword evidence="1" id="KW-0862">Zinc</keyword>
<dbReference type="PANTHER" id="PTHR12736:SF7">
    <property type="entry name" value="LANC-LIKE PROTEIN 3"/>
    <property type="match status" value="1"/>
</dbReference>
<gene>
    <name evidence="3" type="ORF">PYCCODRAFT_343043</name>
</gene>
<dbReference type="CDD" id="cd04794">
    <property type="entry name" value="euk_LANCL"/>
    <property type="match status" value="1"/>
</dbReference>
<dbReference type="Gene3D" id="1.50.10.10">
    <property type="match status" value="1"/>
</dbReference>
<feature type="binding site" evidence="1">
    <location>
        <position position="404"/>
    </location>
    <ligand>
        <name>Zn(2+)</name>
        <dbReference type="ChEBI" id="CHEBI:29105"/>
    </ligand>
</feature>
<evidence type="ECO:0000313" key="3">
    <source>
        <dbReference type="EMBL" id="OSD07719.1"/>
    </source>
</evidence>
<reference evidence="3 4" key="1">
    <citation type="journal article" date="2015" name="Biotechnol. Biofuels">
        <title>Enhanced degradation of softwood versus hardwood by the white-rot fungus Pycnoporus coccineus.</title>
        <authorList>
            <person name="Couturier M."/>
            <person name="Navarro D."/>
            <person name="Chevret D."/>
            <person name="Henrissat B."/>
            <person name="Piumi F."/>
            <person name="Ruiz-Duenas F.J."/>
            <person name="Martinez A.T."/>
            <person name="Grigoriev I.V."/>
            <person name="Riley R."/>
            <person name="Lipzen A."/>
            <person name="Berrin J.G."/>
            <person name="Master E.R."/>
            <person name="Rosso M.N."/>
        </authorList>
    </citation>
    <scope>NUCLEOTIDE SEQUENCE [LARGE SCALE GENOMIC DNA]</scope>
    <source>
        <strain evidence="3 4">BRFM310</strain>
    </source>
</reference>
<dbReference type="Pfam" id="PF05147">
    <property type="entry name" value="LANC_like"/>
    <property type="match status" value="1"/>
</dbReference>
<accession>A0A1Y2J2T8</accession>
<feature type="compositionally biased region" description="Gly residues" evidence="2">
    <location>
        <begin position="492"/>
        <end position="503"/>
    </location>
</feature>
<dbReference type="SMART" id="SM01260">
    <property type="entry name" value="LANC_like"/>
    <property type="match status" value="1"/>
</dbReference>
<dbReference type="OrthoDB" id="10257263at2759"/>
<feature type="binding site" evidence="1">
    <location>
        <position position="346"/>
    </location>
    <ligand>
        <name>Zn(2+)</name>
        <dbReference type="ChEBI" id="CHEBI:29105"/>
    </ligand>
</feature>
<dbReference type="GO" id="GO:0005886">
    <property type="term" value="C:plasma membrane"/>
    <property type="evidence" value="ECO:0007669"/>
    <property type="project" value="TreeGrafter"/>
</dbReference>
<feature type="compositionally biased region" description="Low complexity" evidence="2">
    <location>
        <begin position="527"/>
        <end position="540"/>
    </location>
</feature>
<protein>
    <recommendedName>
        <fullName evidence="5">Lanthionine synthetase C-like protein</fullName>
    </recommendedName>
</protein>
<proteinExistence type="predicted"/>
<organism evidence="3 4">
    <name type="scientific">Trametes coccinea (strain BRFM310)</name>
    <name type="common">Pycnoporus coccineus</name>
    <dbReference type="NCBI Taxonomy" id="1353009"/>
    <lineage>
        <taxon>Eukaryota</taxon>
        <taxon>Fungi</taxon>
        <taxon>Dikarya</taxon>
        <taxon>Basidiomycota</taxon>
        <taxon>Agaricomycotina</taxon>
        <taxon>Agaricomycetes</taxon>
        <taxon>Polyporales</taxon>
        <taxon>Polyporaceae</taxon>
        <taxon>Trametes</taxon>
    </lineage>
</organism>
<dbReference type="Proteomes" id="UP000193067">
    <property type="component" value="Unassembled WGS sequence"/>
</dbReference>
<evidence type="ECO:0000313" key="4">
    <source>
        <dbReference type="Proteomes" id="UP000193067"/>
    </source>
</evidence>
<dbReference type="GO" id="GO:0031179">
    <property type="term" value="P:peptide modification"/>
    <property type="evidence" value="ECO:0007669"/>
    <property type="project" value="InterPro"/>
</dbReference>
<dbReference type="SUPFAM" id="SSF158745">
    <property type="entry name" value="LanC-like"/>
    <property type="match status" value="1"/>
</dbReference>
<keyword evidence="1" id="KW-0479">Metal-binding</keyword>
<dbReference type="InterPro" id="IPR012341">
    <property type="entry name" value="6hp_glycosidase-like_sf"/>
</dbReference>
<keyword evidence="4" id="KW-1185">Reference proteome</keyword>
<dbReference type="PANTHER" id="PTHR12736">
    <property type="entry name" value="LANC-LIKE PROTEIN"/>
    <property type="match status" value="1"/>
</dbReference>
<dbReference type="EMBL" id="KZ084087">
    <property type="protein sequence ID" value="OSD07719.1"/>
    <property type="molecule type" value="Genomic_DNA"/>
</dbReference>
<feature type="region of interest" description="Disordered" evidence="2">
    <location>
        <begin position="492"/>
        <end position="553"/>
    </location>
</feature>
<evidence type="ECO:0000256" key="1">
    <source>
        <dbReference type="PIRSR" id="PIRSR607822-1"/>
    </source>
</evidence>
<feature type="binding site" evidence="1">
    <location>
        <position position="405"/>
    </location>
    <ligand>
        <name>Zn(2+)</name>
        <dbReference type="ChEBI" id="CHEBI:29105"/>
    </ligand>
</feature>
<name>A0A1Y2J2T8_TRAC3</name>
<sequence>MSANFAPSRYIPHSAAPPTDIKAVRHRIHDALIENIERVHRHPSSHPRVYVGSAGEIIMDMRAFAALPTHSFTTYTPTSSLIAVPFHEPQHGSHVSYLETSIGPATLVLVRQLRLRQNPDSNAHKHARRGKLDSEVLEELELQETWRGAADLISGAIELATMEEPDEDGCEVLYGRAGLLYALLLLRSDLLLTLNYLSHAGKPKDRVVREVESLCSDENVKALVDDIMQRGELGGKRYAEELEASEREQAPPLMWKWHGSRYLGAAHGVVGILHQVLHAPSHIIAPHWSKILSTVEWLLAIQDPLGNWPSKAGRHMPYVSGGAAAQQESKRIGVDEEYDDALVQWCHGATGFLIFFSALLRRAAQSPQTCALPSTLHDSLIAALKRAGELVYTRGLLRKGVGLCHGVGGSVYGLLAVSDVLDPPAPAHDVQEKYWLARAVHLADLATDYQAMTQKGQMAVPERPYSLYEGVAGMCCAWAEVLMRLPNGNGNGNGSESGHGGGSLHLHGSIHIPGTARRRGSGDDSGIRNGNGNADANDIANGDKRRGGMPGFDDIVLLD</sequence>
<dbReference type="InterPro" id="IPR007822">
    <property type="entry name" value="LANC-like"/>
</dbReference>
<dbReference type="GO" id="GO:0005975">
    <property type="term" value="P:carbohydrate metabolic process"/>
    <property type="evidence" value="ECO:0007669"/>
    <property type="project" value="InterPro"/>
</dbReference>
<dbReference type="GO" id="GO:0046872">
    <property type="term" value="F:metal ion binding"/>
    <property type="evidence" value="ECO:0007669"/>
    <property type="project" value="UniProtKB-KW"/>
</dbReference>
<dbReference type="PRINTS" id="PR01950">
    <property type="entry name" value="LANCSUPER"/>
</dbReference>
<dbReference type="AlphaFoldDB" id="A0A1Y2J2T8"/>
<evidence type="ECO:0000256" key="2">
    <source>
        <dbReference type="SAM" id="MobiDB-lite"/>
    </source>
</evidence>